<gene>
    <name evidence="2" type="ORF">SERLADRAFT_478101</name>
</gene>
<dbReference type="Proteomes" id="UP000008064">
    <property type="component" value="Unassembled WGS sequence"/>
</dbReference>
<evidence type="ECO:0000256" key="1">
    <source>
        <dbReference type="SAM" id="Phobius"/>
    </source>
</evidence>
<dbReference type="OrthoDB" id="60858at2759"/>
<dbReference type="RefSeq" id="XP_007323233.1">
    <property type="nucleotide sequence ID" value="XM_007323171.1"/>
</dbReference>
<protein>
    <recommendedName>
        <fullName evidence="3">EXPERA domain-containing protein</fullName>
    </recommendedName>
</protein>
<organism>
    <name type="scientific">Serpula lacrymans var. lacrymans (strain S7.9)</name>
    <name type="common">Dry rot fungus</name>
    <dbReference type="NCBI Taxonomy" id="578457"/>
    <lineage>
        <taxon>Eukaryota</taxon>
        <taxon>Fungi</taxon>
        <taxon>Dikarya</taxon>
        <taxon>Basidiomycota</taxon>
        <taxon>Agaricomycotina</taxon>
        <taxon>Agaricomycetes</taxon>
        <taxon>Agaricomycetidae</taxon>
        <taxon>Boletales</taxon>
        <taxon>Coniophorineae</taxon>
        <taxon>Serpulaceae</taxon>
        <taxon>Serpula</taxon>
    </lineage>
</organism>
<dbReference type="HOGENOM" id="CLU_076143_2_1_1"/>
<evidence type="ECO:0008006" key="3">
    <source>
        <dbReference type="Google" id="ProtNLM"/>
    </source>
</evidence>
<dbReference type="EMBL" id="GL945442">
    <property type="protein sequence ID" value="EGO19798.1"/>
    <property type="molecule type" value="Genomic_DNA"/>
</dbReference>
<evidence type="ECO:0000313" key="2">
    <source>
        <dbReference type="EMBL" id="EGO19798.1"/>
    </source>
</evidence>
<keyword evidence="1" id="KW-0472">Membrane</keyword>
<keyword evidence="1" id="KW-0812">Transmembrane</keyword>
<proteinExistence type="predicted"/>
<feature type="transmembrane region" description="Helical" evidence="1">
    <location>
        <begin position="6"/>
        <end position="24"/>
    </location>
</feature>
<dbReference type="PANTHER" id="PTHR37919:SF2">
    <property type="entry name" value="EXPERA DOMAIN-CONTAINING PROTEIN"/>
    <property type="match status" value="1"/>
</dbReference>
<dbReference type="PANTHER" id="PTHR37919">
    <property type="entry name" value="PROTEIN CBG05606"/>
    <property type="match status" value="1"/>
</dbReference>
<dbReference type="GeneID" id="18821119"/>
<keyword evidence="1" id="KW-1133">Transmembrane helix</keyword>
<dbReference type="KEGG" id="sla:SERLADRAFT_478101"/>
<accession>F8PAF9</accession>
<feature type="transmembrane region" description="Helical" evidence="1">
    <location>
        <begin position="136"/>
        <end position="157"/>
    </location>
</feature>
<sequence>MAVRTHIWVTLWFVLTAPVIFWDVGYCLMRPRSMVGGDLHWIWEPYGIYQNIDFVYGLKALESGDGFTNAQSFLNIIETLMNLAYVYLAHVSHWEPAPLLGFAAATMTLSKTVLYWAQEYYCGYCAVGHNSFEDLLVYWIIPNGLWLIVPTLIIIRLGKDISASLRVASRASTKAASGKQQ</sequence>
<dbReference type="AlphaFoldDB" id="F8PAF9"/>
<name>F8PAF9_SERL9</name>
<reference evidence="2" key="1">
    <citation type="submission" date="2011-04" db="EMBL/GenBank/DDBJ databases">
        <title>Evolution of plant cell wall degrading machinery underlies the functional diversity of forest fungi.</title>
        <authorList>
            <consortium name="US DOE Joint Genome Institute (JGI-PGF)"/>
            <person name="Eastwood D.C."/>
            <person name="Floudas D."/>
            <person name="Binder M."/>
            <person name="Majcherczyk A."/>
            <person name="Schneider P."/>
            <person name="Aerts A."/>
            <person name="Asiegbu F.O."/>
            <person name="Baker S.E."/>
            <person name="Barry K."/>
            <person name="Bendiksby M."/>
            <person name="Blumentritt M."/>
            <person name="Coutinho P.M."/>
            <person name="Cullen D."/>
            <person name="Cullen D."/>
            <person name="Gathman A."/>
            <person name="Goodell B."/>
            <person name="Henrissat B."/>
            <person name="Ihrmark K."/>
            <person name="Kauserud H."/>
            <person name="Kohler A."/>
            <person name="LaButti K."/>
            <person name="Lapidus A."/>
            <person name="Lavin J.L."/>
            <person name="Lee Y.-H."/>
            <person name="Lindquist E."/>
            <person name="Lilly W."/>
            <person name="Lucas S."/>
            <person name="Morin E."/>
            <person name="Murat C."/>
            <person name="Oguiza J.A."/>
            <person name="Park J."/>
            <person name="Pisabarro A.G."/>
            <person name="Riley R."/>
            <person name="Rosling A."/>
            <person name="Salamov A."/>
            <person name="Schmidt O."/>
            <person name="Schmutz J."/>
            <person name="Skrede I."/>
            <person name="Stenlid J."/>
            <person name="Wiebenga A."/>
            <person name="Xie X."/>
            <person name="Kues U."/>
            <person name="Hibbett D.S."/>
            <person name="Hoffmeister D."/>
            <person name="Hogberg N."/>
            <person name="Martin F."/>
            <person name="Grigoriev I.V."/>
            <person name="Watkinson S.C."/>
        </authorList>
    </citation>
    <scope>NUCLEOTIDE SEQUENCE</scope>
    <source>
        <strain evidence="2">S7.9</strain>
    </source>
</reference>